<comment type="subcellular location">
    <subcellularLocation>
        <location evidence="1 12">Endoplasmic reticulum membrane</location>
        <topology evidence="1 12">Single-pass type II membrane protein</topology>
    </subcellularLocation>
</comment>
<dbReference type="EC" id="3.2.1.106" evidence="11 12"/>
<evidence type="ECO:0000256" key="7">
    <source>
        <dbReference type="ARBA" id="ARBA00022989"/>
    </source>
</evidence>
<dbReference type="PANTHER" id="PTHR10412:SF11">
    <property type="entry name" value="MANNOSYL-OLIGOSACCHARIDE GLUCOSIDASE"/>
    <property type="match status" value="1"/>
</dbReference>
<feature type="domain" description="Glycosyl hydrolase family 63 N-terminal" evidence="15">
    <location>
        <begin position="538"/>
        <end position="700"/>
    </location>
</feature>
<dbReference type="PANTHER" id="PTHR10412">
    <property type="entry name" value="MANNOSYL-OLIGOSACCHARIDE GLUCOSIDASE"/>
    <property type="match status" value="1"/>
</dbReference>
<evidence type="ECO:0000256" key="11">
    <source>
        <dbReference type="ARBA" id="ARBA00038888"/>
    </source>
</evidence>
<dbReference type="Pfam" id="PF16923">
    <property type="entry name" value="Glyco_hydro_63N"/>
    <property type="match status" value="1"/>
</dbReference>
<evidence type="ECO:0000256" key="12">
    <source>
        <dbReference type="RuleBase" id="RU368089"/>
    </source>
</evidence>
<dbReference type="Gene3D" id="2.70.98.110">
    <property type="entry name" value="Glycosyl hydrolase family 63, N-terminal domain"/>
    <property type="match status" value="1"/>
</dbReference>
<keyword evidence="17" id="KW-1185">Reference proteome</keyword>
<feature type="region of interest" description="Disordered" evidence="13">
    <location>
        <begin position="810"/>
        <end position="834"/>
    </location>
</feature>
<comment type="function">
    <text evidence="12">Cleaves the distal alpha 1,2-linked glucose residue from the Glc(3)Man(9)GlcNAc(2) oligosaccharide precursor.</text>
</comment>
<dbReference type="InterPro" id="IPR031335">
    <property type="entry name" value="Glyco_hydro_63_C"/>
</dbReference>
<dbReference type="EMBL" id="CAXAMN010001603">
    <property type="protein sequence ID" value="CAK8995324.1"/>
    <property type="molecule type" value="Genomic_DNA"/>
</dbReference>
<evidence type="ECO:0000256" key="8">
    <source>
        <dbReference type="ARBA" id="ARBA00023136"/>
    </source>
</evidence>
<dbReference type="Proteomes" id="UP001642484">
    <property type="component" value="Unassembled WGS sequence"/>
</dbReference>
<comment type="catalytic activity">
    <reaction evidence="12">
        <text>N(4)-(alpha-D-Glc-(1-&gt;2)-alpha-D-Glc-(1-&gt;3)-alpha-D-Glc-(1-&gt;3)-alpha-D-Man-(1-&gt;2)-alpha-D-Man-(1-&gt;2)-alpha-D-Man-(1-&gt;3)-[alpha-D-Man-(1-&gt;2)-alpha-D-Man-(1-&gt;3)-[alpha-D-Man-(1-&gt;2)-alpha-D-Man-(1-&gt;6)]-alpha-D-Man-(1-&gt;6)]-beta-D-Man-(1-&gt;4)-beta-D-GlcNAc-(1-&gt;4)-beta-D-GlcNAc)-L-asparaginyl-[protein] + H2O = N(4)-(alpha-D-Glc-(1-&gt;3)-alpha-D-Glc-(1-&gt;3)-alpha-D-Man-(1-&gt;2)-alpha-D-Man-(1-&gt;2)-alpha-D-Man-(1-&gt;3)-[alpha-D-Man-(1-&gt;2)-alpha-D-Man-(1-&gt;3)-[alpha-D-Man-(1-&gt;2)-alpha-D-Man-(1-&gt;6)]-alpha-D-Man-(1-&gt;6)]-beta-D-Man-(1-&gt;4)-beta-D-GlcNAc-(1-&gt;4)-beta-D-GlcNAc)-L-asparaginyl-[protein] + beta-D-glucose</text>
        <dbReference type="Rhea" id="RHEA:55988"/>
        <dbReference type="Rhea" id="RHEA-COMP:12806"/>
        <dbReference type="Rhea" id="RHEA-COMP:14355"/>
        <dbReference type="ChEBI" id="CHEBI:15377"/>
        <dbReference type="ChEBI" id="CHEBI:15903"/>
        <dbReference type="ChEBI" id="CHEBI:59082"/>
        <dbReference type="ChEBI" id="CHEBI:132537"/>
        <dbReference type="EC" id="3.2.1.106"/>
    </reaction>
</comment>
<reference evidence="16 17" key="1">
    <citation type="submission" date="2024-02" db="EMBL/GenBank/DDBJ databases">
        <authorList>
            <person name="Chen Y."/>
            <person name="Shah S."/>
            <person name="Dougan E. K."/>
            <person name="Thang M."/>
            <person name="Chan C."/>
        </authorList>
    </citation>
    <scope>NUCLEOTIDE SEQUENCE [LARGE SCALE GENOMIC DNA]</scope>
</reference>
<evidence type="ECO:0000256" key="4">
    <source>
        <dbReference type="ARBA" id="ARBA00022801"/>
    </source>
</evidence>
<evidence type="ECO:0000256" key="5">
    <source>
        <dbReference type="ARBA" id="ARBA00022824"/>
    </source>
</evidence>
<evidence type="ECO:0000256" key="9">
    <source>
        <dbReference type="ARBA" id="ARBA00023180"/>
    </source>
</evidence>
<keyword evidence="9" id="KW-0325">Glycoprotein</keyword>
<name>A0ABP0HYN3_9DINO</name>
<keyword evidence="4 12" id="KW-0378">Hydrolase</keyword>
<keyword evidence="6" id="KW-0735">Signal-anchor</keyword>
<protein>
    <recommendedName>
        <fullName evidence="11 12">Mannosyl-oligosaccharide glucosidase</fullName>
        <ecNumber evidence="11 12">3.2.1.106</ecNumber>
    </recommendedName>
</protein>
<feature type="domain" description="Glycosyl hydrolase family 63 C-terminal" evidence="14">
    <location>
        <begin position="839"/>
        <end position="1088"/>
    </location>
</feature>
<keyword evidence="10 12" id="KW-0326">Glycosidase</keyword>
<gene>
    <name evidence="16" type="ORF">CCMP2556_LOCUS3985</name>
</gene>
<keyword evidence="5 12" id="KW-0256">Endoplasmic reticulum</keyword>
<comment type="similarity">
    <text evidence="2 12">Belongs to the glycosyl hydrolase 63 family.</text>
</comment>
<dbReference type="InterPro" id="IPR031631">
    <property type="entry name" value="Glyco_hydro_63N"/>
</dbReference>
<accession>A0ABP0HYN3</accession>
<evidence type="ECO:0000256" key="3">
    <source>
        <dbReference type="ARBA" id="ARBA00022692"/>
    </source>
</evidence>
<organism evidence="16 17">
    <name type="scientific">Durusdinium trenchii</name>
    <dbReference type="NCBI Taxonomy" id="1381693"/>
    <lineage>
        <taxon>Eukaryota</taxon>
        <taxon>Sar</taxon>
        <taxon>Alveolata</taxon>
        <taxon>Dinophyceae</taxon>
        <taxon>Suessiales</taxon>
        <taxon>Symbiodiniaceae</taxon>
        <taxon>Durusdinium</taxon>
    </lineage>
</organism>
<evidence type="ECO:0000256" key="6">
    <source>
        <dbReference type="ARBA" id="ARBA00022968"/>
    </source>
</evidence>
<evidence type="ECO:0000313" key="16">
    <source>
        <dbReference type="EMBL" id="CAK8995324.1"/>
    </source>
</evidence>
<comment type="caution">
    <text evidence="16">The sequence shown here is derived from an EMBL/GenBank/DDBJ whole genome shotgun (WGS) entry which is preliminary data.</text>
</comment>
<dbReference type="InterPro" id="IPR008928">
    <property type="entry name" value="6-hairpin_glycosidase_sf"/>
</dbReference>
<keyword evidence="8" id="KW-0472">Membrane</keyword>
<dbReference type="InterPro" id="IPR038518">
    <property type="entry name" value="Glyco_hydro_63N_sf"/>
</dbReference>
<proteinExistence type="inferred from homology"/>
<keyword evidence="3" id="KW-0812">Transmembrane</keyword>
<dbReference type="Pfam" id="PF03200">
    <property type="entry name" value="Glyco_hydro_63"/>
    <property type="match status" value="2"/>
</dbReference>
<dbReference type="SUPFAM" id="SSF48208">
    <property type="entry name" value="Six-hairpin glycosidases"/>
    <property type="match status" value="1"/>
</dbReference>
<evidence type="ECO:0000256" key="10">
    <source>
        <dbReference type="ARBA" id="ARBA00023295"/>
    </source>
</evidence>
<evidence type="ECO:0000259" key="14">
    <source>
        <dbReference type="Pfam" id="PF03200"/>
    </source>
</evidence>
<evidence type="ECO:0000256" key="1">
    <source>
        <dbReference type="ARBA" id="ARBA00004648"/>
    </source>
</evidence>
<dbReference type="CDD" id="cd10909">
    <property type="entry name" value="ChtBD1_GH18_2"/>
    <property type="match status" value="1"/>
</dbReference>
<dbReference type="InterPro" id="IPR004888">
    <property type="entry name" value="Glycoside_hydrolase_63"/>
</dbReference>
<keyword evidence="7" id="KW-1133">Transmembrane helix</keyword>
<evidence type="ECO:0000313" key="17">
    <source>
        <dbReference type="Proteomes" id="UP001642484"/>
    </source>
</evidence>
<evidence type="ECO:0000259" key="15">
    <source>
        <dbReference type="Pfam" id="PF16923"/>
    </source>
</evidence>
<sequence length="1329" mass="151145">MKLSLKVYHFQELSRSSIRDAILERDGRYVSLKKELRENVKQLSPAQLVAAMVSCGRLSIREKQMWWDLARAVEHHTVKTKSGMPGLQHSQISLVLHALGKANVKIKERFYYRMLKLLIQNAEIWTEFDMAWILYGMRKRRLRPCNFEKKEHQLWAQVLRIVAAFFRQKLHFISPKGIVCILYEFAHHGIFPGFTLFRATRRIRRNLDTLNQRALLWLAVLLARFDWPELRLLKKYSAELRQAHRVARMHPQNMVVILHAYARLGIRDVELLKVFTFELMKANKPEGGKYFTMLAYSLGKLGVRGPLWKELSEGLSEKIDFLAPLDLALIAHSFGKAKPDCEKALAGAFSDAALVSMAGFTPKLLACLLDGFTLAGYVGAEAYAGRRFASLGTIVPGIADWTGPYMVDLYVPVEVGINAPTGAHGFSEALAVHLLAEAEFCPLSGELLGPTRLRRRHLLHMECQHVGLRRKEWLSRPDTEARITDLEALLVKHVPLRRRPISMVEAFLDWLWTPEEFQLDPVPLMTPELFPEEYQEEMTWGTYRPGIYFGVKGRHEKSFLFGLMWGSLDGKLLRHECESGQLRAFNWQEHDGRNYGFQRIEDEKLGHELKTIFVKEDSKKWHVRINTTTLGASAKAIVLFPYLGIEATSRLQVDEDSDWRQDSQSRSLKISGVDPVAGPFDARLTFRRAKEQGKLHHVSAYIQPDEADASQSTGVWDAKRNLQKFLSKTKRPRLPDSDETGTANWMAFQLASNTSLQVDFHVDFRVSRRILDANAESRLLEDAMKSKSEDFKTQMSEVFERDRTQRFKSEFNELNDGRTSGSKGKADEADEAPSELERREALHLAVASLLGGLGVFRGRLLVKTSETSLQRLPKKVLFTAVPSRSFFPRGFLWDEGFHGLILCRWHPRIFFDVLAHWLELQEPSGWIPREVPLGSEQEIRVPQQFLPQDPDIANPPSLLLPLVWLLDADDELVESLARQSKMSSTDFKHLVLSFSEKAFPRLTRWYAWLERSQRSDHRASCFRWKGRTAAHCLASGLDDYPRGLYVNSDECHLDLHSWMLFFARTLESLCGKLNLTSQKWSTRVAKLNQTLFEVFFQGEILADFIGRQPVSKVGTKTTILVTPPWRSDGRCGPQFPAEAGTPGECDPYGGAACCSPSGWCGGSADFCDCPGCRRFQRLEERAQRAKTASVHSPHLGYVSLFPLVLGHLPCDHPMAQRLIAALQPPSRGSHKAGELWSRYGVLSLSSKDPLFRSGEDYWRGKIWANLNYLTISALQRCESEQAATAFRSLKSGFVATVLRTLKRTMSASSSERASLLGAIGLYERGSWHY</sequence>
<evidence type="ECO:0000256" key="2">
    <source>
        <dbReference type="ARBA" id="ARBA00010833"/>
    </source>
</evidence>
<dbReference type="Gene3D" id="1.50.10.10">
    <property type="match status" value="1"/>
</dbReference>
<feature type="domain" description="Glycosyl hydrolase family 63 C-terminal" evidence="14">
    <location>
        <begin position="1181"/>
        <end position="1304"/>
    </location>
</feature>
<dbReference type="InterPro" id="IPR012341">
    <property type="entry name" value="6hp_glycosidase-like_sf"/>
</dbReference>
<evidence type="ECO:0000256" key="13">
    <source>
        <dbReference type="SAM" id="MobiDB-lite"/>
    </source>
</evidence>